<gene>
    <name evidence="1" type="ORF">SIPHO4S_00019</name>
</gene>
<accession>A0A7S9SLK0</accession>
<keyword evidence="2" id="KW-1185">Reference proteome</keyword>
<protein>
    <submittedName>
        <fullName evidence="1">Uncharacterized protein</fullName>
    </submittedName>
</protein>
<dbReference type="EMBL" id="MW082583">
    <property type="protein sequence ID" value="QPI13715.1"/>
    <property type="molecule type" value="Genomic_DNA"/>
</dbReference>
<dbReference type="Proteomes" id="UP000595016">
    <property type="component" value="Segment"/>
</dbReference>
<evidence type="ECO:0000313" key="1">
    <source>
        <dbReference type="EMBL" id="QPI13715.1"/>
    </source>
</evidence>
<name>A0A7S9SLK0_9CAUD</name>
<organism evidence="1 2">
    <name type="scientific">Serratia phage Tsm2</name>
    <dbReference type="NCBI Taxonomy" id="2787014"/>
    <lineage>
        <taxon>Viruses</taxon>
        <taxon>Duplodnaviria</taxon>
        <taxon>Heunggongvirae</taxon>
        <taxon>Uroviricota</taxon>
        <taxon>Caudoviricetes</taxon>
        <taxon>Sarkviridae</taxon>
        <taxon>Otakuvirus</taxon>
        <taxon>Otakuvirus Tsm2</taxon>
    </lineage>
</organism>
<evidence type="ECO:0000313" key="2">
    <source>
        <dbReference type="Proteomes" id="UP000595016"/>
    </source>
</evidence>
<reference evidence="1 2" key="1">
    <citation type="submission" date="2020-10" db="EMBL/GenBank/DDBJ databases">
        <authorList>
            <person name="Dukhno E.A."/>
            <person name="Kornienko N.O."/>
            <person name="Shybanov S.R."/>
            <person name="Kharina A.V."/>
            <person name="Budzanivska I.G."/>
        </authorList>
    </citation>
    <scope>NUCLEOTIDE SEQUENCE [LARGE SCALE GENOMIC DNA]</scope>
</reference>
<proteinExistence type="predicted"/>
<sequence>MRSDLQTAIQEARRRRALRRQHFAVVQRGATWSVMTAGSPDAFRAAWTTKDDCRGATFDNRTRTKLEADDIPLIRDLRAGGMTLREIATKFDVSISAIAHVCSGYRWQL</sequence>